<dbReference type="Gene3D" id="1.20.120.1150">
    <property type="match status" value="1"/>
</dbReference>
<dbReference type="GO" id="GO:0007052">
    <property type="term" value="P:mitotic spindle organization"/>
    <property type="evidence" value="ECO:0007669"/>
    <property type="project" value="TreeGrafter"/>
</dbReference>
<gene>
    <name evidence="12" type="primary">RRD1_3</name>
    <name evidence="12" type="ORF">LTR91_016827</name>
</gene>
<feature type="region of interest" description="Disordered" evidence="11">
    <location>
        <begin position="1"/>
        <end position="22"/>
    </location>
</feature>
<keyword evidence="8" id="KW-0539">Nucleus</keyword>
<evidence type="ECO:0000256" key="6">
    <source>
        <dbReference type="ARBA" id="ARBA00023110"/>
    </source>
</evidence>
<dbReference type="InterPro" id="IPR043170">
    <property type="entry name" value="PTPA_C_lid"/>
</dbReference>
<evidence type="ECO:0000256" key="4">
    <source>
        <dbReference type="ARBA" id="ARBA00011019"/>
    </source>
</evidence>
<dbReference type="PANTHER" id="PTHR10012:SF3">
    <property type="entry name" value="SERINE_THREONINE-PROTEIN PHOSPHATASE 2A ACTIVATOR 1"/>
    <property type="match status" value="1"/>
</dbReference>
<evidence type="ECO:0000256" key="9">
    <source>
        <dbReference type="ARBA" id="ARBA00025287"/>
    </source>
</evidence>
<evidence type="ECO:0000313" key="12">
    <source>
        <dbReference type="EMBL" id="KAK0968206.1"/>
    </source>
</evidence>
<comment type="caution">
    <text evidence="12">The sequence shown here is derived from an EMBL/GenBank/DDBJ whole genome shotgun (WGS) entry which is preliminary data.</text>
</comment>
<keyword evidence="13" id="KW-1185">Reference proteome</keyword>
<keyword evidence="5 10" id="KW-0963">Cytoplasm</keyword>
<dbReference type="PANTHER" id="PTHR10012">
    <property type="entry name" value="SERINE/THREONINE-PROTEIN PHOSPHATASE 2A REGULATORY SUBUNIT B"/>
    <property type="match status" value="1"/>
</dbReference>
<dbReference type="GO" id="GO:0005737">
    <property type="term" value="C:cytoplasm"/>
    <property type="evidence" value="ECO:0007669"/>
    <property type="project" value="UniProtKB-SubCell"/>
</dbReference>
<evidence type="ECO:0000313" key="13">
    <source>
        <dbReference type="Proteomes" id="UP001175353"/>
    </source>
</evidence>
<accession>A0AAN6K7D0</accession>
<comment type="function">
    <text evidence="9">PPIases accelerate the folding of proteins. It catalyzes the cis-trans isomerization of proline imidic peptide bonds in oligopeptides. Acts as a regulatory subunit for PP2A-like phosphatases modulating their activity or substrate specificity, probably by inducing a conformational change in the catalytic subunit, a direct target of the PPIase. Can reactivate inactive phosphatase PP2A-phosphatase methylesterase complexes (PP2Ai) in presence of ATP and Mg(2+) by dissociating the inactive form from the complex.</text>
</comment>
<dbReference type="InterPro" id="IPR037218">
    <property type="entry name" value="PTPA_sf"/>
</dbReference>
<comment type="subcellular location">
    <subcellularLocation>
        <location evidence="3 10">Cytoplasm</location>
    </subcellularLocation>
    <subcellularLocation>
        <location evidence="2">Nucleus</location>
    </subcellularLocation>
</comment>
<sequence length="469" mass="51157">MSTGSADKDADMLSDTNNRHRLALDRLPPEVTHTFSNPSKRIHSGDDFSYFLSSTAYRDLTVWLLQLNRSMFPTKTTDGRLDTCSLTSPPTYSANIDNLRSMLGTLASLIEQAPPSTGPRRFGNVAFRDWHRLAESEADALIQKHLASSIRAFTGEDPSHLTALIDELKAYLMGSFGSAQRLDYGTGHELSFIAFLGCAWKLGAFVDGEERSIVIGVVQPYLELIRRLILTYTLEPAGSHGVWGLDDHSFIPYIFGSAQFGPTIEPNDYSKPVPTEGSLRTAPSPAAVANKTRTLDYKDDNMYFSAIQFIYDVKKGPFWEHSPILYDISGIKDGWAKINKGMLKMYAAEVLGKFPVVQHFPFGSLFRWEADPHAGAADGAKSMHAQQQPAAVASKFVPVPGSGVGTAAPWTNSQPAQRGMIPQMENSTGVPSTRAPWASSGGGRGRMQAPSANGVPATAAPWAKRDMPK</sequence>
<evidence type="ECO:0000256" key="3">
    <source>
        <dbReference type="ARBA" id="ARBA00004496"/>
    </source>
</evidence>
<dbReference type="FunFam" id="1.20.120.1150:FF:000003">
    <property type="entry name" value="Serine/threonine-protein phosphatase 2A activator"/>
    <property type="match status" value="1"/>
</dbReference>
<feature type="compositionally biased region" description="Basic and acidic residues" evidence="11">
    <location>
        <begin position="1"/>
        <end position="11"/>
    </location>
</feature>
<dbReference type="Pfam" id="PF03095">
    <property type="entry name" value="PTPA"/>
    <property type="match status" value="1"/>
</dbReference>
<evidence type="ECO:0000256" key="2">
    <source>
        <dbReference type="ARBA" id="ARBA00004123"/>
    </source>
</evidence>
<name>A0AAN6K7D0_9PEZI</name>
<evidence type="ECO:0000256" key="8">
    <source>
        <dbReference type="ARBA" id="ARBA00023242"/>
    </source>
</evidence>
<dbReference type="EC" id="5.2.1.8" evidence="10"/>
<proteinExistence type="inferred from homology"/>
<evidence type="ECO:0000256" key="10">
    <source>
        <dbReference type="RuleBase" id="RU361210"/>
    </source>
</evidence>
<dbReference type="SUPFAM" id="SSF140984">
    <property type="entry name" value="PTPA-like"/>
    <property type="match status" value="1"/>
</dbReference>
<organism evidence="12 13">
    <name type="scientific">Friedmanniomyces endolithicus</name>
    <dbReference type="NCBI Taxonomy" id="329885"/>
    <lineage>
        <taxon>Eukaryota</taxon>
        <taxon>Fungi</taxon>
        <taxon>Dikarya</taxon>
        <taxon>Ascomycota</taxon>
        <taxon>Pezizomycotina</taxon>
        <taxon>Dothideomycetes</taxon>
        <taxon>Dothideomycetidae</taxon>
        <taxon>Mycosphaerellales</taxon>
        <taxon>Teratosphaeriaceae</taxon>
        <taxon>Friedmanniomyces</taxon>
    </lineage>
</organism>
<dbReference type="GO" id="GO:0005634">
    <property type="term" value="C:nucleus"/>
    <property type="evidence" value="ECO:0007669"/>
    <property type="project" value="UniProtKB-SubCell"/>
</dbReference>
<dbReference type="EMBL" id="JAUJLE010000210">
    <property type="protein sequence ID" value="KAK0968206.1"/>
    <property type="molecule type" value="Genomic_DNA"/>
</dbReference>
<keyword evidence="7 10" id="KW-0413">Isomerase</keyword>
<keyword evidence="6 10" id="KW-0697">Rotamase</keyword>
<dbReference type="GO" id="GO:0008160">
    <property type="term" value="F:protein tyrosine phosphatase activator activity"/>
    <property type="evidence" value="ECO:0007669"/>
    <property type="project" value="TreeGrafter"/>
</dbReference>
<dbReference type="GO" id="GO:0003755">
    <property type="term" value="F:peptidyl-prolyl cis-trans isomerase activity"/>
    <property type="evidence" value="ECO:0007669"/>
    <property type="project" value="UniProtKB-KW"/>
</dbReference>
<dbReference type="AlphaFoldDB" id="A0AAN6K7D0"/>
<evidence type="ECO:0000256" key="7">
    <source>
        <dbReference type="ARBA" id="ARBA00023235"/>
    </source>
</evidence>
<evidence type="ECO:0000256" key="5">
    <source>
        <dbReference type="ARBA" id="ARBA00022490"/>
    </source>
</evidence>
<evidence type="ECO:0000256" key="11">
    <source>
        <dbReference type="SAM" id="MobiDB-lite"/>
    </source>
</evidence>
<dbReference type="GO" id="GO:0000159">
    <property type="term" value="C:protein phosphatase type 2A complex"/>
    <property type="evidence" value="ECO:0007669"/>
    <property type="project" value="TreeGrafter"/>
</dbReference>
<comment type="catalytic activity">
    <reaction evidence="1 10">
        <text>[protein]-peptidylproline (omega=180) = [protein]-peptidylproline (omega=0)</text>
        <dbReference type="Rhea" id="RHEA:16237"/>
        <dbReference type="Rhea" id="RHEA-COMP:10747"/>
        <dbReference type="Rhea" id="RHEA-COMP:10748"/>
        <dbReference type="ChEBI" id="CHEBI:83833"/>
        <dbReference type="ChEBI" id="CHEBI:83834"/>
        <dbReference type="EC" id="5.2.1.8"/>
    </reaction>
</comment>
<evidence type="ECO:0000256" key="1">
    <source>
        <dbReference type="ARBA" id="ARBA00000971"/>
    </source>
</evidence>
<reference evidence="12" key="1">
    <citation type="submission" date="2023-06" db="EMBL/GenBank/DDBJ databases">
        <title>Black Yeasts Isolated from many extreme environments.</title>
        <authorList>
            <person name="Coleine C."/>
            <person name="Stajich J.E."/>
            <person name="Selbmann L."/>
        </authorList>
    </citation>
    <scope>NUCLEOTIDE SEQUENCE</scope>
    <source>
        <strain evidence="12">CCFEE 5200</strain>
    </source>
</reference>
<dbReference type="Proteomes" id="UP001175353">
    <property type="component" value="Unassembled WGS sequence"/>
</dbReference>
<feature type="region of interest" description="Disordered" evidence="11">
    <location>
        <begin position="426"/>
        <end position="469"/>
    </location>
</feature>
<protein>
    <recommendedName>
        <fullName evidence="10">Serine/threonine-protein phosphatase 2A activator</fullName>
        <ecNumber evidence="10">5.2.1.8</ecNumber>
    </recommendedName>
    <alternativeName>
        <fullName evidence="10">Phosphotyrosyl phosphatase activator</fullName>
    </alternativeName>
</protein>
<comment type="similarity">
    <text evidence="4 10">Belongs to the PTPA-type PPIase family.</text>
</comment>
<dbReference type="InterPro" id="IPR004327">
    <property type="entry name" value="Phstyr_phstse_ac"/>
</dbReference>
<dbReference type="CDD" id="cd04087">
    <property type="entry name" value="PTPA"/>
    <property type="match status" value="1"/>
</dbReference>